<dbReference type="InterPro" id="IPR036691">
    <property type="entry name" value="Endo/exonu/phosph_ase_sf"/>
</dbReference>
<dbReference type="OrthoDB" id="410381at2759"/>
<dbReference type="Pfam" id="PF03372">
    <property type="entry name" value="Exo_endo_phos"/>
    <property type="match status" value="1"/>
</dbReference>
<proteinExistence type="predicted"/>
<gene>
    <name evidence="2" type="ORF">SSLN_LOCUS6161</name>
</gene>
<name>A0A3P7CFU8_SCHSO</name>
<accession>A0A3P7CFU8</accession>
<organism evidence="2 3">
    <name type="scientific">Schistocephalus solidus</name>
    <name type="common">Tapeworm</name>
    <dbReference type="NCBI Taxonomy" id="70667"/>
    <lineage>
        <taxon>Eukaryota</taxon>
        <taxon>Metazoa</taxon>
        <taxon>Spiralia</taxon>
        <taxon>Lophotrochozoa</taxon>
        <taxon>Platyhelminthes</taxon>
        <taxon>Cestoda</taxon>
        <taxon>Eucestoda</taxon>
        <taxon>Diphyllobothriidea</taxon>
        <taxon>Diphyllobothriidae</taxon>
        <taxon>Schistocephalus</taxon>
    </lineage>
</organism>
<dbReference type="InterPro" id="IPR005135">
    <property type="entry name" value="Endo/exonuclease/phosphatase"/>
</dbReference>
<dbReference type="EMBL" id="UYSU01033568">
    <property type="protein sequence ID" value="VDL92546.1"/>
    <property type="molecule type" value="Genomic_DNA"/>
</dbReference>
<reference evidence="2 3" key="1">
    <citation type="submission" date="2018-11" db="EMBL/GenBank/DDBJ databases">
        <authorList>
            <consortium name="Pathogen Informatics"/>
        </authorList>
    </citation>
    <scope>NUCLEOTIDE SEQUENCE [LARGE SCALE GENOMIC DNA]</scope>
    <source>
        <strain evidence="2 3">NST_G2</strain>
    </source>
</reference>
<feature type="domain" description="Endonuclease/exonuclease/phosphatase" evidence="1">
    <location>
        <begin position="9"/>
        <end position="105"/>
    </location>
</feature>
<evidence type="ECO:0000259" key="1">
    <source>
        <dbReference type="Pfam" id="PF03372"/>
    </source>
</evidence>
<keyword evidence="3" id="KW-1185">Reference proteome</keyword>
<protein>
    <recommendedName>
        <fullName evidence="1">Endonuclease/exonuclease/phosphatase domain-containing protein</fullName>
    </recommendedName>
</protein>
<dbReference type="Gene3D" id="3.60.10.10">
    <property type="entry name" value="Endonuclease/exonuclease/phosphatase"/>
    <property type="match status" value="1"/>
</dbReference>
<evidence type="ECO:0000313" key="2">
    <source>
        <dbReference type="EMBL" id="VDL92546.1"/>
    </source>
</evidence>
<sequence length="140" mass="15983">MNFRSLLDNPWSNRPERRMALVARELARYKLDIATLSETRFSEKGQLDKVGAVYTLFWSGRPKAERCDAGVAFAIRKNLVGHPPCLPQGINDRLMNLRLSLRRDQFATIIMVYTPPMTSSDAVKDEFYEDLHALLATVPK</sequence>
<dbReference type="SUPFAM" id="SSF56219">
    <property type="entry name" value="DNase I-like"/>
    <property type="match status" value="1"/>
</dbReference>
<dbReference type="AlphaFoldDB" id="A0A3P7CFU8"/>
<evidence type="ECO:0000313" key="3">
    <source>
        <dbReference type="Proteomes" id="UP000275846"/>
    </source>
</evidence>
<dbReference type="Proteomes" id="UP000275846">
    <property type="component" value="Unassembled WGS sequence"/>
</dbReference>